<keyword evidence="2" id="KW-1133">Transmembrane helix</keyword>
<keyword evidence="2" id="KW-0812">Transmembrane</keyword>
<gene>
    <name evidence="3" type="ORF">Q4521_10245</name>
</gene>
<organism evidence="3 4">
    <name type="scientific">Saccharophagus degradans</name>
    <dbReference type="NCBI Taxonomy" id="86304"/>
    <lineage>
        <taxon>Bacteria</taxon>
        <taxon>Pseudomonadati</taxon>
        <taxon>Pseudomonadota</taxon>
        <taxon>Gammaproteobacteria</taxon>
        <taxon>Cellvibrionales</taxon>
        <taxon>Cellvibrionaceae</taxon>
        <taxon>Saccharophagus</taxon>
    </lineage>
</organism>
<keyword evidence="2" id="KW-0472">Membrane</keyword>
<reference evidence="3" key="1">
    <citation type="submission" date="2023-07" db="EMBL/GenBank/DDBJ databases">
        <title>Genome content predicts the carbon catabolic preferences of heterotrophic bacteria.</title>
        <authorList>
            <person name="Gralka M."/>
        </authorList>
    </citation>
    <scope>NUCLEOTIDE SEQUENCE</scope>
    <source>
        <strain evidence="3">I3M17_2</strain>
    </source>
</reference>
<dbReference type="AlphaFoldDB" id="A0AAW7X6E7"/>
<feature type="transmembrane region" description="Helical" evidence="2">
    <location>
        <begin position="64"/>
        <end position="84"/>
    </location>
</feature>
<name>A0AAW7X6E7_9GAMM</name>
<feature type="transmembrane region" description="Helical" evidence="2">
    <location>
        <begin position="90"/>
        <end position="110"/>
    </location>
</feature>
<proteinExistence type="predicted"/>
<dbReference type="InterPro" id="IPR021279">
    <property type="entry name" value="DUF2721"/>
</dbReference>
<feature type="region of interest" description="Disordered" evidence="1">
    <location>
        <begin position="136"/>
        <end position="160"/>
    </location>
</feature>
<protein>
    <submittedName>
        <fullName evidence="3">DUF2721 domain-containing protein</fullName>
    </submittedName>
</protein>
<evidence type="ECO:0000256" key="1">
    <source>
        <dbReference type="SAM" id="MobiDB-lite"/>
    </source>
</evidence>
<dbReference type="RefSeq" id="WP_303492838.1">
    <property type="nucleotide sequence ID" value="NZ_JAUOPB010000007.1"/>
</dbReference>
<evidence type="ECO:0000313" key="4">
    <source>
        <dbReference type="Proteomes" id="UP001169760"/>
    </source>
</evidence>
<comment type="caution">
    <text evidence="3">The sequence shown here is derived from an EMBL/GenBank/DDBJ whole genome shotgun (WGS) entry which is preliminary data.</text>
</comment>
<sequence length="160" mass="17752">MSIATPSLLFPAISLLMLAYTNRFVTLTNVIRQFSRSGDVSKDLIRRQVNNFRIRLQVIRSMQVFGVLSFVMCTLSMFALYLDWVVAGKLLFGCSLLFLLVSLLCSLYEVHISTQAINMEIENMLAVVASEEVAAEVGAGQQPSGGTENRERDDESPPVV</sequence>
<accession>A0AAW7X6E7</accession>
<evidence type="ECO:0000313" key="3">
    <source>
        <dbReference type="EMBL" id="MDO6422855.1"/>
    </source>
</evidence>
<evidence type="ECO:0000256" key="2">
    <source>
        <dbReference type="SAM" id="Phobius"/>
    </source>
</evidence>
<feature type="transmembrane region" description="Helical" evidence="2">
    <location>
        <begin position="6"/>
        <end position="25"/>
    </location>
</feature>
<dbReference type="EMBL" id="JAUOPB010000007">
    <property type="protein sequence ID" value="MDO6422855.1"/>
    <property type="molecule type" value="Genomic_DNA"/>
</dbReference>
<feature type="compositionally biased region" description="Basic and acidic residues" evidence="1">
    <location>
        <begin position="148"/>
        <end position="160"/>
    </location>
</feature>
<dbReference type="Proteomes" id="UP001169760">
    <property type="component" value="Unassembled WGS sequence"/>
</dbReference>
<dbReference type="Pfam" id="PF11026">
    <property type="entry name" value="DUF2721"/>
    <property type="match status" value="1"/>
</dbReference>